<dbReference type="InterPro" id="IPR036465">
    <property type="entry name" value="vWFA_dom_sf"/>
</dbReference>
<sequence length="479" mass="52103">MHLDFGFFRQLIASRMATMLSDRGGNVALTVAICIIPMILAVGAGLDYTRAYNVQSRMQSDLDAALVAAIKEIDEYDEDEIADKIKDWFDAQSEKQSATYDLTEIKVDKSGHTITASASGTVPTTLMTLADIKTVPVGVVSAIEGPATSYLEVYIVIDKSPSMLLAATSEGQAMLRADPNIKCEFACHGTDDPVKKNRTGAVLAPTYYDYIESLGVKLRTDVALEAVEEVLDMVDAADEDHSRIKVGLYSLGESTAEVLAPTYSTSTARKKLSDDDAGLTSATSTTSTDFKTALKALQKRVGTAGDGTSPDKPLKLVLLLTDGVQSHRDWVIKNVAWKDSNNKTNCIEWNGVDCIRYKTNSGKNWGIVTPLNPDWCEYLKDSEATMAVLYTEYLAIPLDWGYNATLDETMASGRWTSKWDGTLHSAVSSSTSRLDYIPIALQDCASSTDLFISAASEDEITAGLSTLFNQYLTSVRLTQ</sequence>
<feature type="domain" description="Putative Flp pilus-assembly TadG-like N-terminal" evidence="2">
    <location>
        <begin position="25"/>
        <end position="69"/>
    </location>
</feature>
<keyword evidence="1 3" id="KW-0812">Transmembrane</keyword>
<evidence type="ECO:0000256" key="1">
    <source>
        <dbReference type="SAM" id="Phobius"/>
    </source>
</evidence>
<name>G9AFF0_SINF1</name>
<keyword evidence="3" id="KW-0614">Plasmid</keyword>
<dbReference type="HOGENOM" id="CLU_616587_0_0_5"/>
<dbReference type="EMBL" id="HE616899">
    <property type="protein sequence ID" value="CCE99782.1"/>
    <property type="molecule type" value="Genomic_DNA"/>
</dbReference>
<dbReference type="AlphaFoldDB" id="G9AFF0"/>
<reference evidence="3 4" key="1">
    <citation type="journal article" date="2012" name="J. Bacteriol.">
        <title>Genome sequence of the soybean symbiont Sinorhizobium fredii HH103.</title>
        <authorList>
            <person name="Weidner S."/>
            <person name="Becker A."/>
            <person name="Bonilla I."/>
            <person name="Jaenicke S."/>
            <person name="Lloret J."/>
            <person name="Margaret I."/>
            <person name="Puhler A."/>
            <person name="Ruiz-Sainz J.E."/>
            <person name="Schneiker-Bekel S."/>
            <person name="Szczepanowski R."/>
            <person name="Vinardell J.M."/>
            <person name="Zehner S."/>
            <person name="Gottfert M."/>
        </authorList>
    </citation>
    <scope>NUCLEOTIDE SEQUENCE [LARGE SCALE GENOMIC DNA]</scope>
    <source>
        <strain evidence="3 4">HH103</strain>
        <plasmid evidence="4">pSfHH103e</plasmid>
    </source>
</reference>
<evidence type="ECO:0000313" key="3">
    <source>
        <dbReference type="EMBL" id="CCE99782.1"/>
    </source>
</evidence>
<dbReference type="InterPro" id="IPR028087">
    <property type="entry name" value="Tad_N"/>
</dbReference>
<dbReference type="PATRIC" id="fig|380.5.peg.4872"/>
<geneLocation type="plasmid" evidence="3 4">
    <name>pSfHH103e</name>
</geneLocation>
<dbReference type="SUPFAM" id="SSF53300">
    <property type="entry name" value="vWA-like"/>
    <property type="match status" value="1"/>
</dbReference>
<keyword evidence="1" id="KW-1133">Transmembrane helix</keyword>
<evidence type="ECO:0000313" key="4">
    <source>
        <dbReference type="Proteomes" id="UP000007735"/>
    </source>
</evidence>
<accession>G9AFF0</accession>
<protein>
    <submittedName>
        <fullName evidence="3">Transmembrane protein</fullName>
    </submittedName>
</protein>
<dbReference type="Gene3D" id="3.40.50.410">
    <property type="entry name" value="von Willebrand factor, type A domain"/>
    <property type="match status" value="1"/>
</dbReference>
<organism evidence="3 4">
    <name type="scientific">Sinorhizobium fredii (strain HH103)</name>
    <dbReference type="NCBI Taxonomy" id="1117943"/>
    <lineage>
        <taxon>Bacteria</taxon>
        <taxon>Pseudomonadati</taxon>
        <taxon>Pseudomonadota</taxon>
        <taxon>Alphaproteobacteria</taxon>
        <taxon>Hyphomicrobiales</taxon>
        <taxon>Rhizobiaceae</taxon>
        <taxon>Sinorhizobium/Ensifer group</taxon>
        <taxon>Sinorhizobium</taxon>
    </lineage>
</organism>
<dbReference type="Proteomes" id="UP000007735">
    <property type="component" value="Plasmid pSfHH103e"/>
</dbReference>
<dbReference type="Pfam" id="PF13400">
    <property type="entry name" value="Tad"/>
    <property type="match status" value="1"/>
</dbReference>
<gene>
    <name evidence="3" type="ordered locus">SFHH103_05316</name>
</gene>
<dbReference type="KEGG" id="sfh:SFHH103_05316"/>
<keyword evidence="1" id="KW-0472">Membrane</keyword>
<evidence type="ECO:0000259" key="2">
    <source>
        <dbReference type="Pfam" id="PF13400"/>
    </source>
</evidence>
<feature type="transmembrane region" description="Helical" evidence="1">
    <location>
        <begin position="27"/>
        <end position="48"/>
    </location>
</feature>
<dbReference type="RefSeq" id="WP_014331440.1">
    <property type="nucleotide sequence ID" value="NC_016815.1"/>
</dbReference>
<proteinExistence type="predicted"/>